<evidence type="ECO:0000313" key="8">
    <source>
        <dbReference type="EMBL" id="KAB0801643.1"/>
    </source>
</evidence>
<keyword evidence="5 6" id="KW-0472">Membrane</keyword>
<feature type="transmembrane region" description="Helical" evidence="6">
    <location>
        <begin position="51"/>
        <end position="71"/>
    </location>
</feature>
<comment type="subcellular location">
    <subcellularLocation>
        <location evidence="1">Endomembrane system</location>
        <topology evidence="1">Multi-pass membrane protein</topology>
    </subcellularLocation>
</comment>
<dbReference type="EMBL" id="VVIM01000002">
    <property type="protein sequence ID" value="KAB0801643.1"/>
    <property type="molecule type" value="Genomic_DNA"/>
</dbReference>
<comment type="similarity">
    <text evidence="2">Belongs to the DRAM/TMEM150 family.</text>
</comment>
<keyword evidence="4 6" id="KW-1133">Transmembrane helix</keyword>
<evidence type="ECO:0000256" key="3">
    <source>
        <dbReference type="ARBA" id="ARBA00022692"/>
    </source>
</evidence>
<keyword evidence="9" id="KW-1185">Reference proteome</keyword>
<dbReference type="PANTHER" id="PTHR21324:SF2">
    <property type="entry name" value="EG:22E5.9 PROTEIN"/>
    <property type="match status" value="1"/>
</dbReference>
<reference evidence="8 9" key="1">
    <citation type="journal article" date="2018" name="Elife">
        <title>Firefly genomes illuminate parallel origins of bioluminescence in beetles.</title>
        <authorList>
            <person name="Fallon T.R."/>
            <person name="Lower S.E."/>
            <person name="Chang C.H."/>
            <person name="Bessho-Uehara M."/>
            <person name="Martin G.J."/>
            <person name="Bewick A.J."/>
            <person name="Behringer M."/>
            <person name="Debat H.J."/>
            <person name="Wong I."/>
            <person name="Day J.C."/>
            <person name="Suvorov A."/>
            <person name="Silva C.J."/>
            <person name="Stanger-Hall K.F."/>
            <person name="Hall D.W."/>
            <person name="Schmitz R.J."/>
            <person name="Nelson D.R."/>
            <person name="Lewis S.M."/>
            <person name="Shigenobu S."/>
            <person name="Bybee S.M."/>
            <person name="Larracuente A.M."/>
            <person name="Oba Y."/>
            <person name="Weng J.K."/>
        </authorList>
    </citation>
    <scope>NUCLEOTIDE SEQUENCE [LARGE SCALE GENOMIC DNA]</scope>
    <source>
        <strain evidence="8">1611_PpyrPB1</strain>
        <tissue evidence="8">Whole body</tissue>
    </source>
</reference>
<feature type="domain" description="CWH43-like N-terminal" evidence="7">
    <location>
        <begin position="4"/>
        <end position="229"/>
    </location>
</feature>
<dbReference type="FunCoup" id="A0A5N4AWK1">
    <property type="interactions" value="278"/>
</dbReference>
<dbReference type="InterPro" id="IPR019402">
    <property type="entry name" value="CWH43_N"/>
</dbReference>
<evidence type="ECO:0000256" key="2">
    <source>
        <dbReference type="ARBA" id="ARBA00006565"/>
    </source>
</evidence>
<evidence type="ECO:0000256" key="6">
    <source>
        <dbReference type="SAM" id="Phobius"/>
    </source>
</evidence>
<name>A0A5N4AWK1_PHOPY</name>
<keyword evidence="3 6" id="KW-0812">Transmembrane</keyword>
<dbReference type="GO" id="GO:0012505">
    <property type="term" value="C:endomembrane system"/>
    <property type="evidence" value="ECO:0007669"/>
    <property type="project" value="UniProtKB-SubCell"/>
</dbReference>
<feature type="transmembrane region" description="Helical" evidence="6">
    <location>
        <begin position="198"/>
        <end position="219"/>
    </location>
</feature>
<feature type="transmembrane region" description="Helical" evidence="6">
    <location>
        <begin position="117"/>
        <end position="137"/>
    </location>
</feature>
<gene>
    <name evidence="8" type="ORF">PPYR_03829</name>
</gene>
<evidence type="ECO:0000259" key="7">
    <source>
        <dbReference type="Pfam" id="PF10277"/>
    </source>
</evidence>
<feature type="transmembrane region" description="Helical" evidence="6">
    <location>
        <begin position="92"/>
        <end position="111"/>
    </location>
</feature>
<dbReference type="PANTHER" id="PTHR21324">
    <property type="entry name" value="FASTING-INDUCIBLE INTEGRAL MEMBRANE PROTEIN TM6P1-RELATED"/>
    <property type="match status" value="1"/>
</dbReference>
<feature type="transmembrane region" description="Helical" evidence="6">
    <location>
        <begin position="158"/>
        <end position="183"/>
    </location>
</feature>
<dbReference type="AlphaFoldDB" id="A0A5N4AWK1"/>
<dbReference type="Pfam" id="PF10277">
    <property type="entry name" value="Frag1"/>
    <property type="match status" value="1"/>
</dbReference>
<evidence type="ECO:0000256" key="1">
    <source>
        <dbReference type="ARBA" id="ARBA00004127"/>
    </source>
</evidence>
<dbReference type="Proteomes" id="UP000327044">
    <property type="component" value="Unassembled WGS sequence"/>
</dbReference>
<organism evidence="8 9">
    <name type="scientific">Photinus pyralis</name>
    <name type="common">Common eastern firefly</name>
    <name type="synonym">Lampyris pyralis</name>
    <dbReference type="NCBI Taxonomy" id="7054"/>
    <lineage>
        <taxon>Eukaryota</taxon>
        <taxon>Metazoa</taxon>
        <taxon>Ecdysozoa</taxon>
        <taxon>Arthropoda</taxon>
        <taxon>Hexapoda</taxon>
        <taxon>Insecta</taxon>
        <taxon>Pterygota</taxon>
        <taxon>Neoptera</taxon>
        <taxon>Endopterygota</taxon>
        <taxon>Coleoptera</taxon>
        <taxon>Polyphaga</taxon>
        <taxon>Elateriformia</taxon>
        <taxon>Elateroidea</taxon>
        <taxon>Lampyridae</taxon>
        <taxon>Lampyrinae</taxon>
        <taxon>Photinus</taxon>
    </lineage>
</organism>
<feature type="transmembrane region" description="Helical" evidence="6">
    <location>
        <begin position="5"/>
        <end position="28"/>
    </location>
</feature>
<sequence length="240" mass="27136">MGKVYLLPIAIFIWFPVTVIATYVMSVLRRDVNPIFPYISDTGTFSPESCIFGQMLNTGAILIAILVYIRYRHVRLLCERHSLSTKIKKGNTISTWTGVLSCIGISLVGNFQETNILLVHLFGAILAFVFGSIWQCCQTWISHKIYPHAGQIIINRGRIVSSIICIACCIGTFGCGVISIVQFQGRDVTKWTKTDGGYYWHISSTINEWILAVSFLTFISSFSWEFRHIDIHEPEIDICQ</sequence>
<evidence type="ECO:0000256" key="4">
    <source>
        <dbReference type="ARBA" id="ARBA00022989"/>
    </source>
</evidence>
<evidence type="ECO:0000313" key="9">
    <source>
        <dbReference type="Proteomes" id="UP000327044"/>
    </source>
</evidence>
<accession>A0A5N4AWK1</accession>
<dbReference type="InterPro" id="IPR050911">
    <property type="entry name" value="DRAM/TMEM150_Autophagy_Mod"/>
</dbReference>
<dbReference type="InParanoid" id="A0A5N4AWK1"/>
<comment type="caution">
    <text evidence="8">The sequence shown here is derived from an EMBL/GenBank/DDBJ whole genome shotgun (WGS) entry which is preliminary data.</text>
</comment>
<evidence type="ECO:0000256" key="5">
    <source>
        <dbReference type="ARBA" id="ARBA00023136"/>
    </source>
</evidence>
<protein>
    <recommendedName>
        <fullName evidence="7">CWH43-like N-terminal domain-containing protein</fullName>
    </recommendedName>
</protein>
<proteinExistence type="inferred from homology"/>